<comment type="similarity">
    <text evidence="1 9">Belongs to the peptidase S11 family.</text>
</comment>
<feature type="binding site" evidence="8">
    <location>
        <position position="266"/>
    </location>
    <ligand>
        <name>substrate</name>
    </ligand>
</feature>
<feature type="active site" evidence="7">
    <location>
        <position position="159"/>
    </location>
</feature>
<dbReference type="InterPro" id="IPR001967">
    <property type="entry name" value="Peptidase_S11_N"/>
</dbReference>
<keyword evidence="12" id="KW-0645">Protease</keyword>
<dbReference type="InterPro" id="IPR018044">
    <property type="entry name" value="Peptidase_S11"/>
</dbReference>
<evidence type="ECO:0000256" key="9">
    <source>
        <dbReference type="RuleBase" id="RU004016"/>
    </source>
</evidence>
<protein>
    <submittedName>
        <fullName evidence="12">D-alanyl-D-alanine carboxypeptidase</fullName>
    </submittedName>
</protein>
<gene>
    <name evidence="12" type="ORF">COT75_03785</name>
</gene>
<evidence type="ECO:0000256" key="4">
    <source>
        <dbReference type="ARBA" id="ARBA00022960"/>
    </source>
</evidence>
<keyword evidence="2" id="KW-0732">Signal</keyword>
<dbReference type="GO" id="GO:0008360">
    <property type="term" value="P:regulation of cell shape"/>
    <property type="evidence" value="ECO:0007669"/>
    <property type="project" value="UniProtKB-KW"/>
</dbReference>
<sequence length="316" mass="35540">MNASLKIKNFLIFLRLDKLRFFNFITTLVIFAVLPYGEYKYPLDYQVQAGPIREVEYDLGEVSLYPTNVTGRQAPYLSAFSAFLIDLDSKTIIFQKNPDYQLFPASTTKIMTALVSLEEYDLNEVVEIKEVNSIGQKMGLEDGEKITVNNLLYGLLVQSGNDSAQVLADYYPGGEKEFVKRMNQKAKEFNLLKTNFTNPAGIDELGHLSTTHDLAILAVEAIKEPKFLEIVGTKEIKVSDVEGEITHELENVNKLLGEVKGLKGIKTGWTASAGECLVSLTERDEREIITVVLGSQDRFGETKALIEWVFGNFKWE</sequence>
<evidence type="ECO:0000259" key="11">
    <source>
        <dbReference type="Pfam" id="PF00768"/>
    </source>
</evidence>
<dbReference type="GO" id="GO:0009002">
    <property type="term" value="F:serine-type D-Ala-D-Ala carboxypeptidase activity"/>
    <property type="evidence" value="ECO:0007669"/>
    <property type="project" value="InterPro"/>
</dbReference>
<dbReference type="GO" id="GO:0006508">
    <property type="term" value="P:proteolysis"/>
    <property type="evidence" value="ECO:0007669"/>
    <property type="project" value="InterPro"/>
</dbReference>
<comment type="caution">
    <text evidence="12">The sequence shown here is derived from an EMBL/GenBank/DDBJ whole genome shotgun (WGS) entry which is preliminary data.</text>
</comment>
<organism evidence="12 13">
    <name type="scientific">Candidatus Beckwithbacteria bacterium CG10_big_fil_rev_8_21_14_0_10_34_10</name>
    <dbReference type="NCBI Taxonomy" id="1974495"/>
    <lineage>
        <taxon>Bacteria</taxon>
        <taxon>Candidatus Beckwithiibacteriota</taxon>
    </lineage>
</organism>
<evidence type="ECO:0000256" key="3">
    <source>
        <dbReference type="ARBA" id="ARBA00022801"/>
    </source>
</evidence>
<keyword evidence="10" id="KW-1133">Transmembrane helix</keyword>
<evidence type="ECO:0000256" key="8">
    <source>
        <dbReference type="PIRSR" id="PIRSR618044-2"/>
    </source>
</evidence>
<dbReference type="Proteomes" id="UP000230093">
    <property type="component" value="Unassembled WGS sequence"/>
</dbReference>
<proteinExistence type="inferred from homology"/>
<keyword evidence="12" id="KW-0121">Carboxypeptidase</keyword>
<feature type="transmembrane region" description="Helical" evidence="10">
    <location>
        <begin position="21"/>
        <end position="37"/>
    </location>
</feature>
<evidence type="ECO:0000256" key="2">
    <source>
        <dbReference type="ARBA" id="ARBA00022729"/>
    </source>
</evidence>
<feature type="active site" description="Acyl-ester intermediate" evidence="7">
    <location>
        <position position="106"/>
    </location>
</feature>
<keyword evidence="10" id="KW-0472">Membrane</keyword>
<keyword evidence="3" id="KW-0378">Hydrolase</keyword>
<keyword evidence="4" id="KW-0133">Cell shape</keyword>
<name>A0A2H0WAL6_9BACT</name>
<dbReference type="PANTHER" id="PTHR21581">
    <property type="entry name" value="D-ALANYL-D-ALANINE CARBOXYPEPTIDASE"/>
    <property type="match status" value="1"/>
</dbReference>
<evidence type="ECO:0000256" key="5">
    <source>
        <dbReference type="ARBA" id="ARBA00022984"/>
    </source>
</evidence>
<feature type="active site" description="Proton acceptor" evidence="7">
    <location>
        <position position="109"/>
    </location>
</feature>
<evidence type="ECO:0000256" key="6">
    <source>
        <dbReference type="ARBA" id="ARBA00023316"/>
    </source>
</evidence>
<evidence type="ECO:0000256" key="7">
    <source>
        <dbReference type="PIRSR" id="PIRSR618044-1"/>
    </source>
</evidence>
<dbReference type="PANTHER" id="PTHR21581:SF6">
    <property type="entry name" value="TRAFFICKING PROTEIN PARTICLE COMPLEX SUBUNIT 12"/>
    <property type="match status" value="1"/>
</dbReference>
<dbReference type="EMBL" id="PEZT01000023">
    <property type="protein sequence ID" value="PIS08958.1"/>
    <property type="molecule type" value="Genomic_DNA"/>
</dbReference>
<feature type="domain" description="Peptidase S11 D-alanyl-D-alanine carboxypeptidase A N-terminal" evidence="11">
    <location>
        <begin position="71"/>
        <end position="296"/>
    </location>
</feature>
<dbReference type="SUPFAM" id="SSF56601">
    <property type="entry name" value="beta-lactamase/transpeptidase-like"/>
    <property type="match status" value="1"/>
</dbReference>
<accession>A0A2H0WAL6</accession>
<dbReference type="Pfam" id="PF00768">
    <property type="entry name" value="Peptidase_S11"/>
    <property type="match status" value="1"/>
</dbReference>
<keyword evidence="5" id="KW-0573">Peptidoglycan synthesis</keyword>
<evidence type="ECO:0000313" key="13">
    <source>
        <dbReference type="Proteomes" id="UP000230093"/>
    </source>
</evidence>
<dbReference type="InterPro" id="IPR012338">
    <property type="entry name" value="Beta-lactam/transpept-like"/>
</dbReference>
<dbReference type="GO" id="GO:0071555">
    <property type="term" value="P:cell wall organization"/>
    <property type="evidence" value="ECO:0007669"/>
    <property type="project" value="UniProtKB-KW"/>
</dbReference>
<evidence type="ECO:0000256" key="10">
    <source>
        <dbReference type="SAM" id="Phobius"/>
    </source>
</evidence>
<dbReference type="Gene3D" id="3.40.710.10">
    <property type="entry name" value="DD-peptidase/beta-lactamase superfamily"/>
    <property type="match status" value="1"/>
</dbReference>
<keyword evidence="10" id="KW-0812">Transmembrane</keyword>
<evidence type="ECO:0000256" key="1">
    <source>
        <dbReference type="ARBA" id="ARBA00007164"/>
    </source>
</evidence>
<evidence type="ECO:0000313" key="12">
    <source>
        <dbReference type="EMBL" id="PIS08958.1"/>
    </source>
</evidence>
<dbReference type="AlphaFoldDB" id="A0A2H0WAL6"/>
<dbReference type="PRINTS" id="PR00725">
    <property type="entry name" value="DADACBPTASE1"/>
</dbReference>
<keyword evidence="6" id="KW-0961">Cell wall biogenesis/degradation</keyword>
<dbReference type="GO" id="GO:0009252">
    <property type="term" value="P:peptidoglycan biosynthetic process"/>
    <property type="evidence" value="ECO:0007669"/>
    <property type="project" value="UniProtKB-KW"/>
</dbReference>
<reference evidence="13" key="1">
    <citation type="submission" date="2017-09" db="EMBL/GenBank/DDBJ databases">
        <title>Depth-based differentiation of microbial function through sediment-hosted aquifers and enrichment of novel symbionts in the deep terrestrial subsurface.</title>
        <authorList>
            <person name="Probst A.J."/>
            <person name="Ladd B."/>
            <person name="Jarett J.K."/>
            <person name="Geller-Mcgrath D.E."/>
            <person name="Sieber C.M.K."/>
            <person name="Emerson J.B."/>
            <person name="Anantharaman K."/>
            <person name="Thomas B.C."/>
            <person name="Malmstrom R."/>
            <person name="Stieglmeier M."/>
            <person name="Klingl A."/>
            <person name="Woyke T."/>
            <person name="Ryan C.M."/>
            <person name="Banfield J.F."/>
        </authorList>
    </citation>
    <scope>NUCLEOTIDE SEQUENCE [LARGE SCALE GENOMIC DNA]</scope>
</reference>